<dbReference type="Pfam" id="PF00646">
    <property type="entry name" value="F-box"/>
    <property type="match status" value="1"/>
</dbReference>
<dbReference type="InterPro" id="IPR015915">
    <property type="entry name" value="Kelch-typ_b-propeller"/>
</dbReference>
<dbReference type="Gene3D" id="2.120.10.80">
    <property type="entry name" value="Kelch-type beta propeller"/>
    <property type="match status" value="1"/>
</dbReference>
<dbReference type="InterPro" id="IPR044595">
    <property type="entry name" value="KMD1-4"/>
</dbReference>
<comment type="caution">
    <text evidence="2">The sequence shown here is derived from an EMBL/GenBank/DDBJ whole genome shotgun (WGS) entry which is preliminary data.</text>
</comment>
<dbReference type="InterPro" id="IPR006652">
    <property type="entry name" value="Kelch_1"/>
</dbReference>
<proteinExistence type="predicted"/>
<dbReference type="GO" id="GO:0080037">
    <property type="term" value="P:negative regulation of cytokinin-activated signaling pathway"/>
    <property type="evidence" value="ECO:0007669"/>
    <property type="project" value="InterPro"/>
</dbReference>
<accession>A0AA38FI55</accession>
<keyword evidence="3" id="KW-1185">Reference proteome</keyword>
<evidence type="ECO:0000313" key="2">
    <source>
        <dbReference type="EMBL" id="KAH9302951.1"/>
    </source>
</evidence>
<dbReference type="OMA" id="TILETHW"/>
<name>A0AA38FI55_TAXCH</name>
<dbReference type="AlphaFoldDB" id="A0AA38FI55"/>
<dbReference type="PANTHER" id="PTHR46407:SF3">
    <property type="entry name" value="OS02G0208700 PROTEIN"/>
    <property type="match status" value="1"/>
</dbReference>
<organism evidence="2 3">
    <name type="scientific">Taxus chinensis</name>
    <name type="common">Chinese yew</name>
    <name type="synonym">Taxus wallichiana var. chinensis</name>
    <dbReference type="NCBI Taxonomy" id="29808"/>
    <lineage>
        <taxon>Eukaryota</taxon>
        <taxon>Viridiplantae</taxon>
        <taxon>Streptophyta</taxon>
        <taxon>Embryophyta</taxon>
        <taxon>Tracheophyta</taxon>
        <taxon>Spermatophyta</taxon>
        <taxon>Pinopsida</taxon>
        <taxon>Pinidae</taxon>
        <taxon>Conifers II</taxon>
        <taxon>Cupressales</taxon>
        <taxon>Taxaceae</taxon>
        <taxon>Taxus</taxon>
    </lineage>
</organism>
<dbReference type="GO" id="GO:2000762">
    <property type="term" value="P:regulation of phenylpropanoid metabolic process"/>
    <property type="evidence" value="ECO:0007669"/>
    <property type="project" value="InterPro"/>
</dbReference>
<dbReference type="PANTHER" id="PTHR46407">
    <property type="entry name" value="OS02G0208700 PROTEIN"/>
    <property type="match status" value="1"/>
</dbReference>
<reference evidence="2 3" key="1">
    <citation type="journal article" date="2021" name="Nat. Plants">
        <title>The Taxus genome provides insights into paclitaxel biosynthesis.</title>
        <authorList>
            <person name="Xiong X."/>
            <person name="Gou J."/>
            <person name="Liao Q."/>
            <person name="Li Y."/>
            <person name="Zhou Q."/>
            <person name="Bi G."/>
            <person name="Li C."/>
            <person name="Du R."/>
            <person name="Wang X."/>
            <person name="Sun T."/>
            <person name="Guo L."/>
            <person name="Liang H."/>
            <person name="Lu P."/>
            <person name="Wu Y."/>
            <person name="Zhang Z."/>
            <person name="Ro D.K."/>
            <person name="Shang Y."/>
            <person name="Huang S."/>
            <person name="Yan J."/>
        </authorList>
    </citation>
    <scope>NUCLEOTIDE SEQUENCE [LARGE SCALE GENOMIC DNA]</scope>
    <source>
        <strain evidence="2">Ta-2019</strain>
    </source>
</reference>
<dbReference type="Proteomes" id="UP000824469">
    <property type="component" value="Unassembled WGS sequence"/>
</dbReference>
<feature type="domain" description="F-box" evidence="1">
    <location>
        <begin position="6"/>
        <end position="44"/>
    </location>
</feature>
<evidence type="ECO:0000313" key="3">
    <source>
        <dbReference type="Proteomes" id="UP000824469"/>
    </source>
</evidence>
<dbReference type="EMBL" id="JAHRHJ020000009">
    <property type="protein sequence ID" value="KAH9302951.1"/>
    <property type="molecule type" value="Genomic_DNA"/>
</dbReference>
<dbReference type="SUPFAM" id="SSF117281">
    <property type="entry name" value="Kelch motif"/>
    <property type="match status" value="1"/>
</dbReference>
<dbReference type="InterPro" id="IPR001810">
    <property type="entry name" value="F-box_dom"/>
</dbReference>
<dbReference type="Pfam" id="PF01344">
    <property type="entry name" value="Kelch_1"/>
    <property type="match status" value="1"/>
</dbReference>
<protein>
    <recommendedName>
        <fullName evidence="1">F-box domain-containing protein</fullName>
    </recommendedName>
</protein>
<gene>
    <name evidence="2" type="ORF">KI387_014534</name>
</gene>
<evidence type="ECO:0000259" key="1">
    <source>
        <dbReference type="Pfam" id="PF00646"/>
    </source>
</evidence>
<sequence length="328" mass="37653">MDTFANVPQELERACLARVPYEFHGYIRAVCKRWKGIVKSVEFFQERKRIGRLEHRICVLEIYEYGQVTLYNPMHNSKKKLPSCIPHGSTQLPRCGWNCISVNQKLVLMGGYLDLKPTKTINVYDFCSSKWRNGAEMPTATADFACGASPEGMIYVAGGGVDHDESMDAALYDVNQDKWEVLPRMNRWPGLWCAGAFLDNKFFVIGFNNSELFDLRKRKWTILETHWNGGGVKTVTVSTSLYMFKGENVTEYDCKENVVRNVEPLCYRFRAWWVTLCGERIFIYGFDLVSRRTRLLLFDPKAIPQEMLSACEGNEGLQYLGLVVSVQL</sequence>